<keyword evidence="3" id="KW-1185">Reference proteome</keyword>
<feature type="transmembrane region" description="Helical" evidence="1">
    <location>
        <begin position="123"/>
        <end position="143"/>
    </location>
</feature>
<dbReference type="AlphaFoldDB" id="A0A0F4LTW0"/>
<gene>
    <name evidence="2" type="ORF">JG30_11640</name>
</gene>
<dbReference type="EMBL" id="JXJQ01000009">
    <property type="protein sequence ID" value="KJY60976.1"/>
    <property type="molecule type" value="Genomic_DNA"/>
</dbReference>
<reference evidence="2 3" key="1">
    <citation type="submission" date="2015-01" db="EMBL/GenBank/DDBJ databases">
        <title>Comparative genomics of the lactic acid bacteria isolated from the honey bee gut.</title>
        <authorList>
            <person name="Ellegaard K.M."/>
            <person name="Tamarit D."/>
            <person name="Javelind E."/>
            <person name="Olofsson T."/>
            <person name="Andersson S.G."/>
            <person name="Vasquez A."/>
        </authorList>
    </citation>
    <scope>NUCLEOTIDE SEQUENCE [LARGE SCALE GENOMIC DNA]</scope>
    <source>
        <strain evidence="2 3">Bin4</strain>
    </source>
</reference>
<accession>A0A0F4LTW0</accession>
<dbReference type="HOGENOM" id="CLU_141577_0_0_9"/>
<evidence type="ECO:0000313" key="2">
    <source>
        <dbReference type="EMBL" id="KJY60976.1"/>
    </source>
</evidence>
<evidence type="ECO:0000313" key="3">
    <source>
        <dbReference type="Proteomes" id="UP000033558"/>
    </source>
</evidence>
<feature type="transmembrane region" description="Helical" evidence="1">
    <location>
        <begin position="92"/>
        <end position="111"/>
    </location>
</feature>
<dbReference type="OrthoDB" id="2313682at2"/>
<dbReference type="STRING" id="1218492.JG30_11640"/>
<feature type="transmembrane region" description="Helical" evidence="1">
    <location>
        <begin position="39"/>
        <end position="60"/>
    </location>
</feature>
<organism evidence="2 3">
    <name type="scientific">Bombilactobacillus mellifer</name>
    <dbReference type="NCBI Taxonomy" id="1218492"/>
    <lineage>
        <taxon>Bacteria</taxon>
        <taxon>Bacillati</taxon>
        <taxon>Bacillota</taxon>
        <taxon>Bacilli</taxon>
        <taxon>Lactobacillales</taxon>
        <taxon>Lactobacillaceae</taxon>
        <taxon>Bombilactobacillus</taxon>
    </lineage>
</organism>
<dbReference type="Proteomes" id="UP000033558">
    <property type="component" value="Unassembled WGS sequence"/>
</dbReference>
<name>A0A0F4LTW0_9LACO</name>
<dbReference type="RefSeq" id="WP_046316989.1">
    <property type="nucleotide sequence ID" value="NZ_JAMBJK010000012.1"/>
</dbReference>
<sequence length="150" mass="17338">MSNKKNFVIYTFLFVIPYFLCLTLIGTCYDALVNHYHSWWRLLVCAFIGACLMLAVKAIAQRPIKIITQRTTNQILKVLINFFNIDYSPRNLYINFGVDGVLTVIFALGLRRSFFLYQLQGTMVGWIIFLLILSLTLACNLEYSAFQNTK</sequence>
<proteinExistence type="predicted"/>
<comment type="caution">
    <text evidence="2">The sequence shown here is derived from an EMBL/GenBank/DDBJ whole genome shotgun (WGS) entry which is preliminary data.</text>
</comment>
<keyword evidence="1" id="KW-0812">Transmembrane</keyword>
<keyword evidence="1" id="KW-0472">Membrane</keyword>
<dbReference type="PATRIC" id="fig|1218492.5.peg.1307"/>
<evidence type="ECO:0000256" key="1">
    <source>
        <dbReference type="SAM" id="Phobius"/>
    </source>
</evidence>
<feature type="transmembrane region" description="Helical" evidence="1">
    <location>
        <begin position="7"/>
        <end position="27"/>
    </location>
</feature>
<protein>
    <submittedName>
        <fullName evidence="2">Uncharacterized protein</fullName>
    </submittedName>
</protein>
<keyword evidence="1" id="KW-1133">Transmembrane helix</keyword>